<evidence type="ECO:0000313" key="1">
    <source>
        <dbReference type="EMBL" id="WED65424.1"/>
    </source>
</evidence>
<protein>
    <submittedName>
        <fullName evidence="1">Uncharacterized protein</fullName>
    </submittedName>
</protein>
<dbReference type="AlphaFoldDB" id="A0AAE9ZY12"/>
<reference evidence="1" key="1">
    <citation type="submission" date="2023-03" db="EMBL/GenBank/DDBJ databases">
        <title>Lomoglobus Profundus gen. nov., sp. nov., a novel member of the phylum Verrucomicrobia, isolated from deep-marine sediment of South China Sea.</title>
        <authorList>
            <person name="Ahmad T."/>
            <person name="Ishaq S.E."/>
            <person name="Wang F."/>
        </authorList>
    </citation>
    <scope>NUCLEOTIDE SEQUENCE</scope>
    <source>
        <strain evidence="1">LMO-M01</strain>
    </source>
</reference>
<evidence type="ECO:0000313" key="2">
    <source>
        <dbReference type="Proteomes" id="UP001218638"/>
    </source>
</evidence>
<dbReference type="Proteomes" id="UP001218638">
    <property type="component" value="Chromosome"/>
</dbReference>
<sequence length="106" mass="12124">MLSSLKDRVTSHAARHFANNLIRRYGVLESLRIDSRAQRIELVCLLHGEAQPLAVQVGNYRIESDTAESFITLRDCVCERPWIQALLIDFVHDTPLRLPRWVASAI</sequence>
<dbReference type="RefSeq" id="WP_330929373.1">
    <property type="nucleotide sequence ID" value="NZ_CP119075.1"/>
</dbReference>
<dbReference type="EMBL" id="CP119075">
    <property type="protein sequence ID" value="WED65424.1"/>
    <property type="molecule type" value="Genomic_DNA"/>
</dbReference>
<gene>
    <name evidence="1" type="ORF">PXH66_00995</name>
</gene>
<organism evidence="1 2">
    <name type="scientific">Synoicihabitans lomoniglobus</name>
    <dbReference type="NCBI Taxonomy" id="2909285"/>
    <lineage>
        <taxon>Bacteria</taxon>
        <taxon>Pseudomonadati</taxon>
        <taxon>Verrucomicrobiota</taxon>
        <taxon>Opitutia</taxon>
        <taxon>Opitutales</taxon>
        <taxon>Opitutaceae</taxon>
        <taxon>Synoicihabitans</taxon>
    </lineage>
</organism>
<accession>A0AAE9ZY12</accession>
<dbReference type="KEGG" id="slom:PXH66_00995"/>
<keyword evidence="2" id="KW-1185">Reference proteome</keyword>
<proteinExistence type="predicted"/>
<name>A0AAE9ZY12_9BACT</name>